<sequence>MSPSSPPVLLTLVIAPMLPTRAHQGGLPHATNPFSKAEPNRCSSSGGCNDAERSLYCSRLGEDETGSCTARTVVGSTKIGMMGRRKRTKGGEGEEQPRSHLLPKLLLLLLATIGIRPAAPVVDARPPPEHRISGAAAPCCEPLQKEISQKPFAYVDTSIWEAMCEATSFGGINVRLADSRKQMRKSIHFTVSKGSFQVWCIGISLSVHNTPCHAKCRATIY</sequence>
<accession>Q10KU1</accession>
<keyword evidence="2" id="KW-0732">Signal</keyword>
<name>Q10KU1_ORYSJ</name>
<organism evidence="3">
    <name type="scientific">Oryza sativa subsp. japonica</name>
    <name type="common">Rice</name>
    <dbReference type="NCBI Taxonomy" id="39947"/>
    <lineage>
        <taxon>Eukaryota</taxon>
        <taxon>Viridiplantae</taxon>
        <taxon>Streptophyta</taxon>
        <taxon>Embryophyta</taxon>
        <taxon>Tracheophyta</taxon>
        <taxon>Spermatophyta</taxon>
        <taxon>Magnoliopsida</taxon>
        <taxon>Liliopsida</taxon>
        <taxon>Poales</taxon>
        <taxon>Poaceae</taxon>
        <taxon>BOP clade</taxon>
        <taxon>Oryzoideae</taxon>
        <taxon>Oryzeae</taxon>
        <taxon>Oryzinae</taxon>
        <taxon>Oryza</taxon>
        <taxon>Oryza sativa</taxon>
    </lineage>
</organism>
<evidence type="ECO:0000256" key="2">
    <source>
        <dbReference type="SAM" id="SignalP"/>
    </source>
</evidence>
<dbReference type="AlphaFoldDB" id="Q10KU1"/>
<feature type="signal peptide" evidence="2">
    <location>
        <begin position="1"/>
        <end position="22"/>
    </location>
</feature>
<dbReference type="EMBL" id="DP000009">
    <property type="protein sequence ID" value="ABF96172.1"/>
    <property type="molecule type" value="Genomic_DNA"/>
</dbReference>
<evidence type="ECO:0000256" key="1">
    <source>
        <dbReference type="SAM" id="MobiDB-lite"/>
    </source>
</evidence>
<proteinExistence type="predicted"/>
<protein>
    <submittedName>
        <fullName evidence="3">Uncharacterized protein</fullName>
    </submittedName>
</protein>
<feature type="chain" id="PRO_5004179880" evidence="2">
    <location>
        <begin position="23"/>
        <end position="221"/>
    </location>
</feature>
<reference evidence="3" key="2">
    <citation type="submission" date="2006-06" db="EMBL/GenBank/DDBJ databases">
        <authorList>
            <person name="Buell R."/>
            <person name="Wing R.A."/>
            <person name="McCombie W.A."/>
            <person name="Ouyang S."/>
        </authorList>
    </citation>
    <scope>NUCLEOTIDE SEQUENCE</scope>
</reference>
<evidence type="ECO:0000313" key="3">
    <source>
        <dbReference type="EMBL" id="ABF96172.1"/>
    </source>
</evidence>
<reference evidence="3" key="1">
    <citation type="journal article" date="2005" name="Genome Res.">
        <title>Sequence, annotation, and analysis of synteny between rice chromosome 3 and diverged grass species.</title>
        <authorList>
            <consortium name="Rice Chromosome 3 Sequencing Consortium"/>
            <person name="Buell C.R."/>
            <person name="Yuan Q."/>
            <person name="Ouyang S."/>
            <person name="Liu J."/>
            <person name="Zhu W."/>
            <person name="Wang A."/>
            <person name="Maiti R."/>
            <person name="Haas B."/>
            <person name="Wortman J."/>
            <person name="Pertea M."/>
            <person name="Jones K.M."/>
            <person name="Kim M."/>
            <person name="Overton L."/>
            <person name="Tsitrin T."/>
            <person name="Fadrosh D."/>
            <person name="Bera J."/>
            <person name="Weaver B."/>
            <person name="Jin S."/>
            <person name="Johri S."/>
            <person name="Reardon M."/>
            <person name="Webb K."/>
            <person name="Hill J."/>
            <person name="Moffat K."/>
            <person name="Tallon L."/>
            <person name="Van Aken S."/>
            <person name="Lewis M."/>
            <person name="Utterback T."/>
            <person name="Feldblyum T."/>
            <person name="Zismann V."/>
            <person name="Iobst S."/>
            <person name="Hsiao J."/>
            <person name="de Vazeille A.R."/>
            <person name="Salzberg S.L."/>
            <person name="White O."/>
            <person name="Fraser C."/>
            <person name="Yu Y."/>
            <person name="Kim H."/>
            <person name="Rambo T."/>
            <person name="Currie J."/>
            <person name="Collura K."/>
            <person name="Kernodle-Thompson S."/>
            <person name="Wei F."/>
            <person name="Kudrna K."/>
            <person name="Ammiraju J.S."/>
            <person name="Luo M."/>
            <person name="Goicoechea J.L."/>
            <person name="Wing R.A."/>
            <person name="Henry D."/>
            <person name="Oates R."/>
            <person name="Palmer M."/>
            <person name="Pries G."/>
            <person name="Saski C."/>
            <person name="Simmons J."/>
            <person name="Soderlund C."/>
            <person name="Nelson W."/>
            <person name="de la Bastide M."/>
            <person name="Spiegel L."/>
            <person name="Nascimento L."/>
            <person name="Huang E."/>
            <person name="Preston R."/>
            <person name="Zutavern T."/>
            <person name="Palmer L."/>
            <person name="O'Shaughnessy A."/>
            <person name="Dike S."/>
            <person name="McCombie W.R."/>
            <person name="Minx P."/>
            <person name="Cordum H."/>
            <person name="Wilson R."/>
            <person name="Jin W."/>
            <person name="Lee H.R."/>
            <person name="Jiang J."/>
            <person name="Jackson S."/>
        </authorList>
    </citation>
    <scope>NUCLEOTIDE SEQUENCE [LARGE SCALE GENOMIC DNA]</scope>
</reference>
<feature type="region of interest" description="Disordered" evidence="1">
    <location>
        <begin position="24"/>
        <end position="45"/>
    </location>
</feature>
<gene>
    <name evidence="3" type="ordered locus">LOC_Os03g25434</name>
</gene>